<dbReference type="EMBL" id="JBHSKP010000002">
    <property type="protein sequence ID" value="MFC5151039.1"/>
    <property type="molecule type" value="Genomic_DNA"/>
</dbReference>
<dbReference type="RefSeq" id="WP_344473661.1">
    <property type="nucleotide sequence ID" value="NZ_BAAASB010000003.1"/>
</dbReference>
<dbReference type="InterPro" id="IPR020946">
    <property type="entry name" value="Flavin_mOase-like"/>
</dbReference>
<feature type="compositionally biased region" description="Low complexity" evidence="5">
    <location>
        <begin position="501"/>
        <end position="512"/>
    </location>
</feature>
<dbReference type="SUPFAM" id="SSF51905">
    <property type="entry name" value="FAD/NAD(P)-binding domain"/>
    <property type="match status" value="2"/>
</dbReference>
<proteinExistence type="inferred from homology"/>
<dbReference type="InterPro" id="IPR051209">
    <property type="entry name" value="FAD-bind_Monooxygenase_sf"/>
</dbReference>
<comment type="caution">
    <text evidence="6">The sequence shown here is derived from an EMBL/GenBank/DDBJ whole genome shotgun (WGS) entry which is preliminary data.</text>
</comment>
<evidence type="ECO:0000256" key="5">
    <source>
        <dbReference type="SAM" id="MobiDB-lite"/>
    </source>
</evidence>
<name>A0ABW0ABU1_9ACTN</name>
<evidence type="ECO:0000313" key="7">
    <source>
        <dbReference type="Proteomes" id="UP001596160"/>
    </source>
</evidence>
<dbReference type="InterPro" id="IPR036188">
    <property type="entry name" value="FAD/NAD-bd_sf"/>
</dbReference>
<evidence type="ECO:0000256" key="1">
    <source>
        <dbReference type="ARBA" id="ARBA00010139"/>
    </source>
</evidence>
<sequence>MRGTADGPVARHVRVAVIGAGFSGLGAAVRLRRGGHRDFVVLERSAGVGGTWRDNGYPGCACDVPSHLYAYSFAPGAQWWSRTFSGRQDIRLYLETVADTEGVRPHLRLRQDVRAVRWNADRLHWEITSSGGAWTADVVVCATGPLSAPSVPQVPGLDTFPGPVFHSARWDHGAELRDRRVAVIGTGASAVQIVPALAAVAAGVRLFQRTPPWVLPRLDRRVTDLERRLHQRYPVTAAVRRGLQWGMRELVGHAFTRLPGALAGYEALARAHLRRAVRDPGLRERLTPDYRIGCKRILLSSDYYPALAQPHVEVVTSALAEVRGSRLIAEDGTGAEADALVFATGFRVTDPPVARRIVGTGGRTLAEAWREGDGMRALRGTTVPGFPNLVMLLGPNTALGNTSMVLMIESQLSYLLDYLRLLEPRREGEGRAALDPLPSAFRAWNDGLDARLGRSVWNTGACVSWYLDGEGRNTTLWPGSTGRFRRAVRRVDPREYERITEAAGPEAGGAEADGAEGAEGAGGAARAAGR</sequence>
<keyword evidence="7" id="KW-1185">Reference proteome</keyword>
<reference evidence="7" key="1">
    <citation type="journal article" date="2019" name="Int. J. Syst. Evol. Microbiol.">
        <title>The Global Catalogue of Microorganisms (GCM) 10K type strain sequencing project: providing services to taxonomists for standard genome sequencing and annotation.</title>
        <authorList>
            <consortium name="The Broad Institute Genomics Platform"/>
            <consortium name="The Broad Institute Genome Sequencing Center for Infectious Disease"/>
            <person name="Wu L."/>
            <person name="Ma J."/>
        </authorList>
    </citation>
    <scope>NUCLEOTIDE SEQUENCE [LARGE SCALE GENOMIC DNA]</scope>
    <source>
        <strain evidence="7">PCU 266</strain>
    </source>
</reference>
<dbReference type="PANTHER" id="PTHR42877:SF4">
    <property type="entry name" value="FAD_NAD(P)-BINDING DOMAIN-CONTAINING PROTEIN-RELATED"/>
    <property type="match status" value="1"/>
</dbReference>
<dbReference type="PRINTS" id="PR00411">
    <property type="entry name" value="PNDRDTASEI"/>
</dbReference>
<keyword evidence="6" id="KW-0503">Monooxygenase</keyword>
<gene>
    <name evidence="6" type="ORF">ACFPRH_04760</name>
</gene>
<keyword evidence="3" id="KW-0274">FAD</keyword>
<feature type="region of interest" description="Disordered" evidence="5">
    <location>
        <begin position="499"/>
        <end position="530"/>
    </location>
</feature>
<dbReference type="Proteomes" id="UP001596160">
    <property type="component" value="Unassembled WGS sequence"/>
</dbReference>
<dbReference type="Pfam" id="PF00743">
    <property type="entry name" value="FMO-like"/>
    <property type="match status" value="1"/>
</dbReference>
<comment type="similarity">
    <text evidence="1">Belongs to the FAD-binding monooxygenase family.</text>
</comment>
<dbReference type="EC" id="1.14.13.-" evidence="6"/>
<evidence type="ECO:0000313" key="6">
    <source>
        <dbReference type="EMBL" id="MFC5151039.1"/>
    </source>
</evidence>
<evidence type="ECO:0000256" key="2">
    <source>
        <dbReference type="ARBA" id="ARBA00022630"/>
    </source>
</evidence>
<evidence type="ECO:0000256" key="4">
    <source>
        <dbReference type="ARBA" id="ARBA00023002"/>
    </source>
</evidence>
<accession>A0ABW0ABU1</accession>
<dbReference type="PANTHER" id="PTHR42877">
    <property type="entry name" value="L-ORNITHINE N(5)-MONOOXYGENASE-RELATED"/>
    <property type="match status" value="1"/>
</dbReference>
<protein>
    <submittedName>
        <fullName evidence="6">Flavin-containing monooxygenase</fullName>
        <ecNumber evidence="6">1.14.13.-</ecNumber>
    </submittedName>
</protein>
<keyword evidence="2" id="KW-0285">Flavoprotein</keyword>
<organism evidence="6 7">
    <name type="scientific">Streptomyces amakusaensis</name>
    <dbReference type="NCBI Taxonomy" id="67271"/>
    <lineage>
        <taxon>Bacteria</taxon>
        <taxon>Bacillati</taxon>
        <taxon>Actinomycetota</taxon>
        <taxon>Actinomycetes</taxon>
        <taxon>Kitasatosporales</taxon>
        <taxon>Streptomycetaceae</taxon>
        <taxon>Streptomyces</taxon>
    </lineage>
</organism>
<keyword evidence="4 6" id="KW-0560">Oxidoreductase</keyword>
<dbReference type="GO" id="GO:0004497">
    <property type="term" value="F:monooxygenase activity"/>
    <property type="evidence" value="ECO:0007669"/>
    <property type="project" value="UniProtKB-KW"/>
</dbReference>
<evidence type="ECO:0000256" key="3">
    <source>
        <dbReference type="ARBA" id="ARBA00022827"/>
    </source>
</evidence>
<dbReference type="Gene3D" id="3.50.50.60">
    <property type="entry name" value="FAD/NAD(P)-binding domain"/>
    <property type="match status" value="2"/>
</dbReference>